<keyword evidence="8" id="KW-0813">Transport</keyword>
<dbReference type="GO" id="GO:0005886">
    <property type="term" value="C:plasma membrane"/>
    <property type="evidence" value="ECO:0007669"/>
    <property type="project" value="TreeGrafter"/>
</dbReference>
<keyword evidence="9 11" id="KW-0472">Membrane</keyword>
<keyword evidence="2" id="KW-0285">Flavoprotein</keyword>
<protein>
    <recommendedName>
        <fullName evidence="12">Ferric oxidoreductase domain-containing protein</fullName>
    </recommendedName>
</protein>
<evidence type="ECO:0000313" key="13">
    <source>
        <dbReference type="EMBL" id="ODQ79905.1"/>
    </source>
</evidence>
<feature type="transmembrane region" description="Helical" evidence="11">
    <location>
        <begin position="246"/>
        <end position="266"/>
    </location>
</feature>
<dbReference type="PANTHER" id="PTHR11972">
    <property type="entry name" value="NADPH OXIDASE"/>
    <property type="match status" value="1"/>
</dbReference>
<feature type="transmembrane region" description="Helical" evidence="11">
    <location>
        <begin position="272"/>
        <end position="289"/>
    </location>
</feature>
<dbReference type="EMBL" id="KV454431">
    <property type="protein sequence ID" value="ODQ79905.1"/>
    <property type="molecule type" value="Genomic_DNA"/>
</dbReference>
<proteinExistence type="predicted"/>
<dbReference type="Pfam" id="PF01794">
    <property type="entry name" value="Ferric_reduct"/>
    <property type="match status" value="1"/>
</dbReference>
<dbReference type="GO" id="GO:0000293">
    <property type="term" value="F:ferric-chelate reductase activity"/>
    <property type="evidence" value="ECO:0007669"/>
    <property type="project" value="TreeGrafter"/>
</dbReference>
<reference evidence="14" key="1">
    <citation type="submission" date="2016-05" db="EMBL/GenBank/DDBJ databases">
        <title>Comparative genomics of biotechnologically important yeasts.</title>
        <authorList>
            <consortium name="DOE Joint Genome Institute"/>
            <person name="Riley R."/>
            <person name="Haridas S."/>
            <person name="Wolfe K.H."/>
            <person name="Lopes M.R."/>
            <person name="Hittinger C.T."/>
            <person name="Goker M."/>
            <person name="Salamov A."/>
            <person name="Wisecaver J."/>
            <person name="Long T.M."/>
            <person name="Aerts A.L."/>
            <person name="Barry K."/>
            <person name="Choi C."/>
            <person name="Clum A."/>
            <person name="Coughlan A.Y."/>
            <person name="Deshpande S."/>
            <person name="Douglass A.P."/>
            <person name="Hanson S.J."/>
            <person name="Klenk H.-P."/>
            <person name="Labutti K."/>
            <person name="Lapidus A."/>
            <person name="Lindquist E."/>
            <person name="Lipzen A."/>
            <person name="Meier-Kolthoff J.P."/>
            <person name="Ohm R.A."/>
            <person name="Otillar R.P."/>
            <person name="Pangilinan J."/>
            <person name="Peng Y."/>
            <person name="Rokas A."/>
            <person name="Rosa C.A."/>
            <person name="Scheuner C."/>
            <person name="Sibirny A.A."/>
            <person name="Slot J.C."/>
            <person name="Stielow J.B."/>
            <person name="Sun H."/>
            <person name="Kurtzman C.P."/>
            <person name="Blackwell M."/>
            <person name="Grigoriev I.V."/>
            <person name="Jeffries T.W."/>
        </authorList>
    </citation>
    <scope>NUCLEOTIDE SEQUENCE [LARGE SCALE GENOMIC DNA]</scope>
    <source>
        <strain evidence="14">NRRL Y-12698</strain>
    </source>
</reference>
<dbReference type="SFLD" id="SFLDS00052">
    <property type="entry name" value="Ferric_Reductase_Domain"/>
    <property type="match status" value="1"/>
</dbReference>
<dbReference type="InterPro" id="IPR013130">
    <property type="entry name" value="Fe3_Rdtase_TM_dom"/>
</dbReference>
<evidence type="ECO:0000256" key="8">
    <source>
        <dbReference type="ARBA" id="ARBA00023065"/>
    </source>
</evidence>
<evidence type="ECO:0000256" key="11">
    <source>
        <dbReference type="SAM" id="Phobius"/>
    </source>
</evidence>
<feature type="domain" description="Ferric oxidoreductase" evidence="12">
    <location>
        <begin position="149"/>
        <end position="261"/>
    </location>
</feature>
<evidence type="ECO:0000256" key="9">
    <source>
        <dbReference type="ARBA" id="ARBA00023136"/>
    </source>
</evidence>
<dbReference type="GeneID" id="30146734"/>
<evidence type="ECO:0000256" key="10">
    <source>
        <dbReference type="SAM" id="MobiDB-lite"/>
    </source>
</evidence>
<feature type="transmembrane region" description="Helical" evidence="11">
    <location>
        <begin position="57"/>
        <end position="77"/>
    </location>
</feature>
<keyword evidence="6 11" id="KW-1133">Transmembrane helix</keyword>
<keyword evidence="8" id="KW-0406">Ion transport</keyword>
<keyword evidence="5" id="KW-0249">Electron transport</keyword>
<keyword evidence="4" id="KW-0274">FAD</keyword>
<evidence type="ECO:0000256" key="3">
    <source>
        <dbReference type="ARBA" id="ARBA00022692"/>
    </source>
</evidence>
<evidence type="ECO:0000256" key="1">
    <source>
        <dbReference type="ARBA" id="ARBA00004141"/>
    </source>
</evidence>
<accession>A0A1E3QQE2</accession>
<keyword evidence="14" id="KW-1185">Reference proteome</keyword>
<dbReference type="PANTHER" id="PTHR11972:SF178">
    <property type="entry name" value="FERRIC REDUCTASE TRANSMEMBRANE COMPONENT 8-RELATED"/>
    <property type="match status" value="1"/>
</dbReference>
<evidence type="ECO:0000313" key="14">
    <source>
        <dbReference type="Proteomes" id="UP000094336"/>
    </source>
</evidence>
<dbReference type="SFLD" id="SFLDG01168">
    <property type="entry name" value="Ferric_reductase_subgroup_(FRE"/>
    <property type="match status" value="1"/>
</dbReference>
<dbReference type="InterPro" id="IPR050369">
    <property type="entry name" value="RBOH/FRE"/>
</dbReference>
<organism evidence="13 14">
    <name type="scientific">Babjeviella inositovora NRRL Y-12698</name>
    <dbReference type="NCBI Taxonomy" id="984486"/>
    <lineage>
        <taxon>Eukaryota</taxon>
        <taxon>Fungi</taxon>
        <taxon>Dikarya</taxon>
        <taxon>Ascomycota</taxon>
        <taxon>Saccharomycotina</taxon>
        <taxon>Pichiomycetes</taxon>
        <taxon>Serinales incertae sedis</taxon>
        <taxon>Babjeviella</taxon>
    </lineage>
</organism>
<evidence type="ECO:0000256" key="7">
    <source>
        <dbReference type="ARBA" id="ARBA00023002"/>
    </source>
</evidence>
<evidence type="ECO:0000259" key="12">
    <source>
        <dbReference type="Pfam" id="PF01794"/>
    </source>
</evidence>
<dbReference type="SFLD" id="SFLDF00463">
    <property type="entry name" value="AIM14"/>
    <property type="match status" value="1"/>
</dbReference>
<feature type="transmembrane region" description="Helical" evidence="11">
    <location>
        <begin position="447"/>
        <end position="466"/>
    </location>
</feature>
<feature type="transmembrane region" description="Helical" evidence="11">
    <location>
        <begin position="185"/>
        <end position="204"/>
    </location>
</feature>
<dbReference type="AlphaFoldDB" id="A0A1E3QQE2"/>
<feature type="compositionally biased region" description="Basic and acidic residues" evidence="10">
    <location>
        <begin position="709"/>
        <end position="718"/>
    </location>
</feature>
<name>A0A1E3QQE2_9ASCO</name>
<gene>
    <name evidence="13" type="ORF">BABINDRAFT_161573</name>
</gene>
<dbReference type="OrthoDB" id="10006946at2759"/>
<dbReference type="Proteomes" id="UP000094336">
    <property type="component" value="Unassembled WGS sequence"/>
</dbReference>
<feature type="transmembrane region" description="Helical" evidence="11">
    <location>
        <begin position="219"/>
        <end position="239"/>
    </location>
</feature>
<dbReference type="STRING" id="984486.A0A1E3QQE2"/>
<evidence type="ECO:0000256" key="6">
    <source>
        <dbReference type="ARBA" id="ARBA00022989"/>
    </source>
</evidence>
<keyword evidence="7" id="KW-0560">Oxidoreductase</keyword>
<dbReference type="GO" id="GO:0033215">
    <property type="term" value="P:reductive iron assimilation"/>
    <property type="evidence" value="ECO:0007669"/>
    <property type="project" value="TreeGrafter"/>
</dbReference>
<comment type="subcellular location">
    <subcellularLocation>
        <location evidence="1">Membrane</location>
        <topology evidence="1">Multi-pass membrane protein</topology>
    </subcellularLocation>
</comment>
<sequence>MSSLVAPGMFPLEGSGAALKDIIYALYGHLEAMLFTNWHFPTSKTREYSLQRRDITAWYGIYTTILTFAFVALLPLFRSLTDRFLFKVFDKKSKGVIGWFNRFNHPKRMLRHFLYHYNTIKILAFWLIALTALSLLETHYDLSYLGKRLGRVSTVCLTTVLFLTLRPSPLPDVLYLSLIPLHKWLSRIVVLQGLLHTIIYLFYFQHKNTWAKLYKAENLYGVVALMGFVVILVTSLSPMRRWSYRIFYINHYLWTWVIVICLHFHARPGIGPYTILNGSILLFQIYYRIAHTVKTNIEVIDISPNLVLVTMPNTALSQIASSPGSHVRLAEYKPNWFRRLVLQTVPLYHPYTVASLPNDPKQKLIIRKTNFCLSESKTYLVNGSFSPMLVFIKPKLVVPTLPLYHSRASNEDSCLSGLMKLPFIHLIASTSQSTPFNMNMKISAKRVLIVIGGSAISFALPLVRVLTYNGIDCRLVWVVRDLNDAKILKFFPVLGDCIEVYVTGDYKSHISAMASVRLQGGDEFTESHLLLESGVGTYGALDINKTPMFREVEGVDLGVESDGEAFRASYDMENRDECDVSTQLSELSCITVDREAEDEDVEVDFDEDETCGFDAMRDVEGIEDGDNYGEIDFTALYSNGTTADKTSFNARSKSMGNIGAFGKTVPVVAQKKSEDVAKFQPKKATSESTVNIESWVAAESTVKHQLNKEHTVKLEPRKAAQNTMKHQPSKEVPASNPSLKPTPHKPETEINALDNNVPAINKTSTVSFAGIRDISAKYTEPDSRTTLALLRKPSSATVLLSQPIEFTSLPSSIKTYIPYGTKILRGRPKLGGYQYDWCVNNSCSGPVYNDDGDAVCCKDAKKHALENHIDTGPSSFPGVDEDEEEKKENVWVVGAGPASLVKNVHLWAQNNGFHFHEESFSI</sequence>
<evidence type="ECO:0000256" key="2">
    <source>
        <dbReference type="ARBA" id="ARBA00022630"/>
    </source>
</evidence>
<feature type="region of interest" description="Disordered" evidence="10">
    <location>
        <begin position="709"/>
        <end position="750"/>
    </location>
</feature>
<keyword evidence="3 11" id="KW-0812">Transmembrane</keyword>
<evidence type="ECO:0000256" key="5">
    <source>
        <dbReference type="ARBA" id="ARBA00022982"/>
    </source>
</evidence>
<dbReference type="RefSeq" id="XP_018985233.1">
    <property type="nucleotide sequence ID" value="XM_019128881.1"/>
</dbReference>
<feature type="transmembrane region" description="Helical" evidence="11">
    <location>
        <begin position="114"/>
        <end position="136"/>
    </location>
</feature>
<evidence type="ECO:0000256" key="4">
    <source>
        <dbReference type="ARBA" id="ARBA00022827"/>
    </source>
</evidence>